<evidence type="ECO:0000256" key="1">
    <source>
        <dbReference type="SAM" id="SignalP"/>
    </source>
</evidence>
<keyword evidence="1" id="KW-0732">Signal</keyword>
<dbReference type="Pfam" id="PF00144">
    <property type="entry name" value="Beta-lactamase"/>
    <property type="match status" value="1"/>
</dbReference>
<dbReference type="GO" id="GO:0016787">
    <property type="term" value="F:hydrolase activity"/>
    <property type="evidence" value="ECO:0007669"/>
    <property type="project" value="UniProtKB-KW"/>
</dbReference>
<feature type="domain" description="Beta-lactamase-related" evidence="2">
    <location>
        <begin position="67"/>
        <end position="337"/>
    </location>
</feature>
<dbReference type="InterPro" id="IPR050789">
    <property type="entry name" value="Diverse_Enzym_Activities"/>
</dbReference>
<dbReference type="Proteomes" id="UP000808337">
    <property type="component" value="Unassembled WGS sequence"/>
</dbReference>
<dbReference type="EMBL" id="JADKGY010000001">
    <property type="protein sequence ID" value="MBK9980880.1"/>
    <property type="molecule type" value="Genomic_DNA"/>
</dbReference>
<name>A0A9D7SPK0_9BACT</name>
<feature type="signal peptide" evidence="1">
    <location>
        <begin position="1"/>
        <end position="18"/>
    </location>
</feature>
<protein>
    <submittedName>
        <fullName evidence="3">Serine hydrolase</fullName>
    </submittedName>
</protein>
<evidence type="ECO:0000313" key="4">
    <source>
        <dbReference type="Proteomes" id="UP000808337"/>
    </source>
</evidence>
<evidence type="ECO:0000259" key="2">
    <source>
        <dbReference type="Pfam" id="PF00144"/>
    </source>
</evidence>
<dbReference type="InterPro" id="IPR001466">
    <property type="entry name" value="Beta-lactam-related"/>
</dbReference>
<dbReference type="Gene3D" id="3.40.710.10">
    <property type="entry name" value="DD-peptidase/beta-lactamase superfamily"/>
    <property type="match status" value="1"/>
</dbReference>
<dbReference type="PANTHER" id="PTHR43283">
    <property type="entry name" value="BETA-LACTAMASE-RELATED"/>
    <property type="match status" value="1"/>
</dbReference>
<accession>A0A9D7SPK0</accession>
<organism evidence="3 4">
    <name type="scientific">Candidatus Opimibacter skivensis</name>
    <dbReference type="NCBI Taxonomy" id="2982028"/>
    <lineage>
        <taxon>Bacteria</taxon>
        <taxon>Pseudomonadati</taxon>
        <taxon>Bacteroidota</taxon>
        <taxon>Saprospiria</taxon>
        <taxon>Saprospirales</taxon>
        <taxon>Saprospiraceae</taxon>
        <taxon>Candidatus Opimibacter</taxon>
    </lineage>
</organism>
<dbReference type="InterPro" id="IPR012338">
    <property type="entry name" value="Beta-lactam/transpept-like"/>
</dbReference>
<evidence type="ECO:0000313" key="3">
    <source>
        <dbReference type="EMBL" id="MBK9980880.1"/>
    </source>
</evidence>
<sequence length="474" mass="54067">MKFFVLALFALCCVHVHAQTLTFTYYPVTSYPDSTWEYAKDPSVQGWNTKKLEELNDFIRDSANTTGMMVIHHGKVVYTFGDIEELSYIASCRKSVLAILYGPFVENGKINLNETLDELGIDDVDGLLPIEKKATIQNLLTARSGVYHPASYPGDERAIAPNRGTVTPGSLFIYNNWDFNLAGYVFEKLSGLNIYHAVDSMIARPLHMQDWDIKMQHKDGDSTRSMYPAYPMWFSTRDMARIGYLMLHNGMWKDKQIISPTWVHTITTPFTSFKDAAEYRGTNYKRFGYGYLWWPWDTPNDTGVFKGAYSAQGAYGQFITVIPVLDLVIAHKTNNIYERSTDNYYDILDKLLLADDSIAKMNFPVVRLDMPANKTINEIPNSHQLSDVASLAQYAGEYTNAELHVTFRIEVKDQKLNVVNAPINDSFLLDETDKDLFKSRGQKFLFQRSLKKKDIIGFSIQTKGLPDKPFVKIK</sequence>
<gene>
    <name evidence="3" type="ORF">IPP15_00405</name>
</gene>
<feature type="chain" id="PRO_5039548158" evidence="1">
    <location>
        <begin position="19"/>
        <end position="474"/>
    </location>
</feature>
<dbReference type="AlphaFoldDB" id="A0A9D7SPK0"/>
<dbReference type="SUPFAM" id="SSF56601">
    <property type="entry name" value="beta-lactamase/transpeptidase-like"/>
    <property type="match status" value="1"/>
</dbReference>
<keyword evidence="3" id="KW-0378">Hydrolase</keyword>
<proteinExistence type="predicted"/>
<dbReference type="PANTHER" id="PTHR43283:SF7">
    <property type="entry name" value="BETA-LACTAMASE-RELATED DOMAIN-CONTAINING PROTEIN"/>
    <property type="match status" value="1"/>
</dbReference>
<reference evidence="3 4" key="1">
    <citation type="submission" date="2020-10" db="EMBL/GenBank/DDBJ databases">
        <title>Connecting structure to function with the recovery of over 1000 high-quality activated sludge metagenome-assembled genomes encoding full-length rRNA genes using long-read sequencing.</title>
        <authorList>
            <person name="Singleton C.M."/>
            <person name="Petriglieri F."/>
            <person name="Kristensen J.M."/>
            <person name="Kirkegaard R.H."/>
            <person name="Michaelsen T.Y."/>
            <person name="Andersen M.H."/>
            <person name="Karst S.M."/>
            <person name="Dueholm M.S."/>
            <person name="Nielsen P.H."/>
            <person name="Albertsen M."/>
        </authorList>
    </citation>
    <scope>NUCLEOTIDE SEQUENCE [LARGE SCALE GENOMIC DNA]</scope>
    <source>
        <strain evidence="3">Ribe_18-Q3-R11-54_MAXAC.273</strain>
    </source>
</reference>
<comment type="caution">
    <text evidence="3">The sequence shown here is derived from an EMBL/GenBank/DDBJ whole genome shotgun (WGS) entry which is preliminary data.</text>
</comment>